<dbReference type="PANTHER" id="PTHR43792:SF8">
    <property type="entry name" value="[RIBOSOMAL PROTEIN US5]-ALANINE N-ACETYLTRANSFERASE"/>
    <property type="match status" value="1"/>
</dbReference>
<evidence type="ECO:0000259" key="4">
    <source>
        <dbReference type="PROSITE" id="PS51186"/>
    </source>
</evidence>
<evidence type="ECO:0000256" key="2">
    <source>
        <dbReference type="ARBA" id="ARBA00023315"/>
    </source>
</evidence>
<reference evidence="5" key="2">
    <citation type="submission" date="2021-04" db="EMBL/GenBank/DDBJ databases">
        <authorList>
            <person name="Gilroy R."/>
        </authorList>
    </citation>
    <scope>NUCLEOTIDE SEQUENCE</scope>
    <source>
        <strain evidence="5">ChiBcolR8-3208</strain>
    </source>
</reference>
<dbReference type="InterPro" id="IPR016181">
    <property type="entry name" value="Acyl_CoA_acyltransferase"/>
</dbReference>
<name>A0A9D2LYQ5_9FIRM</name>
<dbReference type="GO" id="GO:0008999">
    <property type="term" value="F:protein-N-terminal-alanine acetyltransferase activity"/>
    <property type="evidence" value="ECO:0007669"/>
    <property type="project" value="TreeGrafter"/>
</dbReference>
<dbReference type="PROSITE" id="PS51186">
    <property type="entry name" value="GNAT"/>
    <property type="match status" value="1"/>
</dbReference>
<dbReference type="AlphaFoldDB" id="A0A9D2LYQ5"/>
<gene>
    <name evidence="5" type="ORF">H9942_09250</name>
</gene>
<dbReference type="Pfam" id="PF13302">
    <property type="entry name" value="Acetyltransf_3"/>
    <property type="match status" value="1"/>
</dbReference>
<comment type="similarity">
    <text evidence="3">Belongs to the acetyltransferase family. RimJ subfamily.</text>
</comment>
<evidence type="ECO:0000256" key="3">
    <source>
        <dbReference type="ARBA" id="ARBA00038502"/>
    </source>
</evidence>
<protein>
    <submittedName>
        <fullName evidence="5">GNAT family N-acetyltransferase</fullName>
    </submittedName>
</protein>
<evidence type="ECO:0000256" key="1">
    <source>
        <dbReference type="ARBA" id="ARBA00022679"/>
    </source>
</evidence>
<dbReference type="Gene3D" id="3.40.630.30">
    <property type="match status" value="1"/>
</dbReference>
<keyword evidence="2" id="KW-0012">Acyltransferase</keyword>
<feature type="domain" description="N-acetyltransferase" evidence="4">
    <location>
        <begin position="9"/>
        <end position="176"/>
    </location>
</feature>
<dbReference type="InterPro" id="IPR051531">
    <property type="entry name" value="N-acetyltransferase"/>
</dbReference>
<organism evidence="5 6">
    <name type="scientific">Candidatus Acutalibacter ornithocaccae</name>
    <dbReference type="NCBI Taxonomy" id="2838416"/>
    <lineage>
        <taxon>Bacteria</taxon>
        <taxon>Bacillati</taxon>
        <taxon>Bacillota</taxon>
        <taxon>Clostridia</taxon>
        <taxon>Eubacteriales</taxon>
        <taxon>Acutalibacteraceae</taxon>
        <taxon>Acutalibacter</taxon>
    </lineage>
</organism>
<dbReference type="PANTHER" id="PTHR43792">
    <property type="entry name" value="GNAT FAMILY, PUTATIVE (AFU_ORTHOLOGUE AFUA_3G00765)-RELATED-RELATED"/>
    <property type="match status" value="1"/>
</dbReference>
<dbReference type="EMBL" id="DWXZ01000200">
    <property type="protein sequence ID" value="HJB38235.1"/>
    <property type="molecule type" value="Genomic_DNA"/>
</dbReference>
<dbReference type="InterPro" id="IPR000182">
    <property type="entry name" value="GNAT_dom"/>
</dbReference>
<dbReference type="SUPFAM" id="SSF55729">
    <property type="entry name" value="Acyl-CoA N-acyltransferases (Nat)"/>
    <property type="match status" value="1"/>
</dbReference>
<evidence type="ECO:0000313" key="5">
    <source>
        <dbReference type="EMBL" id="HJB38235.1"/>
    </source>
</evidence>
<keyword evidence="1" id="KW-0808">Transferase</keyword>
<sequence length="188" mass="21467">MKPIETERLLLRPWRLEDAADMYAYAKNPNVGPNAGWKPHESVEESKAILESWIHSGEEEDIWAIVPKETGRACGSIGLHQDGRRPGVPNCRELGYVLGQEQWGKGYMTEAAKAVLRYGFAELGLELIAVRHHLHNQRSRRVIEKCGFHYEGTMRQYSRRYDGTLLDGCFYSMTAQEFQALQAAWEKG</sequence>
<proteinExistence type="inferred from homology"/>
<dbReference type="Proteomes" id="UP000824214">
    <property type="component" value="Unassembled WGS sequence"/>
</dbReference>
<comment type="caution">
    <text evidence="5">The sequence shown here is derived from an EMBL/GenBank/DDBJ whole genome shotgun (WGS) entry which is preliminary data.</text>
</comment>
<reference evidence="5" key="1">
    <citation type="journal article" date="2021" name="PeerJ">
        <title>Extensive microbial diversity within the chicken gut microbiome revealed by metagenomics and culture.</title>
        <authorList>
            <person name="Gilroy R."/>
            <person name="Ravi A."/>
            <person name="Getino M."/>
            <person name="Pursley I."/>
            <person name="Horton D.L."/>
            <person name="Alikhan N.F."/>
            <person name="Baker D."/>
            <person name="Gharbi K."/>
            <person name="Hall N."/>
            <person name="Watson M."/>
            <person name="Adriaenssens E.M."/>
            <person name="Foster-Nyarko E."/>
            <person name="Jarju S."/>
            <person name="Secka A."/>
            <person name="Antonio M."/>
            <person name="Oren A."/>
            <person name="Chaudhuri R.R."/>
            <person name="La Ragione R."/>
            <person name="Hildebrand F."/>
            <person name="Pallen M.J."/>
        </authorList>
    </citation>
    <scope>NUCLEOTIDE SEQUENCE</scope>
    <source>
        <strain evidence="5">ChiBcolR8-3208</strain>
    </source>
</reference>
<accession>A0A9D2LYQ5</accession>
<dbReference type="GO" id="GO:0005737">
    <property type="term" value="C:cytoplasm"/>
    <property type="evidence" value="ECO:0007669"/>
    <property type="project" value="TreeGrafter"/>
</dbReference>
<evidence type="ECO:0000313" key="6">
    <source>
        <dbReference type="Proteomes" id="UP000824214"/>
    </source>
</evidence>